<evidence type="ECO:0000313" key="2">
    <source>
        <dbReference type="EMBL" id="ACL10497.1"/>
    </source>
</evidence>
<dbReference type="eggNOG" id="arCOG08837">
    <property type="taxonomic scope" value="Archaea"/>
</dbReference>
<dbReference type="AlphaFoldDB" id="B8D2V0"/>
<reference evidence="2 3" key="1">
    <citation type="journal article" date="2009" name="J. Bacteriol.">
        <title>Complete genome sequence of the anaerobic, protein-degrading hyperthermophilic crenarchaeon Desulfurococcus kamchatkensis.</title>
        <authorList>
            <person name="Ravin N.V."/>
            <person name="Mardanov A.V."/>
            <person name="Beletsky A.V."/>
            <person name="Kublanov I.V."/>
            <person name="Kolganova T.V."/>
            <person name="Lebedinsky A.V."/>
            <person name="Chernyh N.A."/>
            <person name="Bonch-Osmolovskaya E.A."/>
            <person name="Skryabin K.G."/>
        </authorList>
    </citation>
    <scope>NUCLEOTIDE SEQUENCE [LARGE SCALE GENOMIC DNA]</scope>
    <source>
        <strain evidence="3">DSM 18924 / JCM 16383 / VKM B-2413 / 1221n</strain>
    </source>
</reference>
<evidence type="ECO:0000313" key="3">
    <source>
        <dbReference type="Proteomes" id="UP000006903"/>
    </source>
</evidence>
<keyword evidence="1" id="KW-1133">Transmembrane helix</keyword>
<keyword evidence="1" id="KW-0812">Transmembrane</keyword>
<evidence type="ECO:0000256" key="1">
    <source>
        <dbReference type="SAM" id="Phobius"/>
    </source>
</evidence>
<sequence length="367" mass="42178">MKEIVEYVLAVLIVLSIVPFYNMVVTQFYTPEKSVGYSEVSDLFVSIINRAFIDMYNYGNISIELTDIKASLENIIKKYAGSIYDDYYFYARIYTPLNITVDPGSSRVIISSPYNMSMLLLLVSLNGTVSYNVMPTATGAGGNVFNYIFDYSKLPVKSFSAIIAVSGYGSTWFIGHWLNTTVEKGYAISDTNRNLAVIARDIGLKATKFYNFTGYNTTLYYFTGKAIMNYTSSWTNISWQFVQYNYTRYNITETMYMSRINGRYNETLYMYNVYLVKGRNYTIYYYNNRTTKPVESTYEYSSISNPIYNMVLVSIYDGAKTISVPIYSNVYEVSNTVNPPPQGGSKISSYIRIGMFTYMVDLWSWRR</sequence>
<organism evidence="2 3">
    <name type="scientific">Desulfurococcus amylolyticus (strain DSM 18924 / JCM 16383 / VKM B-2413 / 1221n)</name>
    <name type="common">Desulfurococcus kamchatkensis</name>
    <dbReference type="NCBI Taxonomy" id="490899"/>
    <lineage>
        <taxon>Archaea</taxon>
        <taxon>Thermoproteota</taxon>
        <taxon>Thermoprotei</taxon>
        <taxon>Desulfurococcales</taxon>
        <taxon>Desulfurococcaceae</taxon>
        <taxon>Desulfurococcus</taxon>
    </lineage>
</organism>
<dbReference type="RefSeq" id="WP_012607839.1">
    <property type="nucleotide sequence ID" value="NC_011766.1"/>
</dbReference>
<feature type="transmembrane region" description="Helical" evidence="1">
    <location>
        <begin position="7"/>
        <end position="29"/>
    </location>
</feature>
<gene>
    <name evidence="2" type="ordered locus">DKAM_0168</name>
</gene>
<dbReference type="HOGENOM" id="CLU_749258_0_0_2"/>
<accession>B8D2V0</accession>
<dbReference type="EMBL" id="CP001140">
    <property type="protein sequence ID" value="ACL10497.1"/>
    <property type="molecule type" value="Genomic_DNA"/>
</dbReference>
<proteinExistence type="predicted"/>
<dbReference type="KEGG" id="dka:DKAM_0168"/>
<dbReference type="Proteomes" id="UP000006903">
    <property type="component" value="Chromosome"/>
</dbReference>
<dbReference type="STRING" id="490899.DKAM_0168"/>
<name>B8D2V0_DESA1</name>
<dbReference type="GeneID" id="7170473"/>
<keyword evidence="1" id="KW-0472">Membrane</keyword>
<protein>
    <submittedName>
        <fullName evidence="2">Uncharacterized protein</fullName>
    </submittedName>
</protein>